<reference evidence="1 2" key="1">
    <citation type="submission" date="2023-07" db="EMBL/GenBank/DDBJ databases">
        <title>Sequencing the genomes of 1000 actinobacteria strains.</title>
        <authorList>
            <person name="Klenk H.-P."/>
        </authorList>
    </citation>
    <scope>NUCLEOTIDE SEQUENCE [LARGE SCALE GENOMIC DNA]</scope>
    <source>
        <strain evidence="1 2">GD13</strain>
    </source>
</reference>
<dbReference type="RefSeq" id="WP_181642610.1">
    <property type="nucleotide sequence ID" value="NZ_CCXJ01000772.2"/>
</dbReference>
<comment type="caution">
    <text evidence="1">The sequence shown here is derived from an EMBL/GenBank/DDBJ whole genome shotgun (WGS) entry which is preliminary data.</text>
</comment>
<sequence length="134" mass="14099">MSEVIGVPVMSEPKTTALMHVAPLRDLPDGTSYLRVDEVGGGTMWIQNPAGASGEFDVPVALDRIAAERALDAVGRPIAVIIRRLRHSFDCAVLGASLAGPRRVAISLGGALELSRRGVHCVLRCEATTLAEAS</sequence>
<gene>
    <name evidence="1" type="ORF">J2S59_000572</name>
</gene>
<dbReference type="EMBL" id="JAUSQM010000001">
    <property type="protein sequence ID" value="MDP9820763.1"/>
    <property type="molecule type" value="Genomic_DNA"/>
</dbReference>
<proteinExistence type="predicted"/>
<protein>
    <submittedName>
        <fullName evidence="1">Uncharacterized protein</fullName>
    </submittedName>
</protein>
<name>A0ABT9NK32_9ACTN</name>
<evidence type="ECO:0000313" key="2">
    <source>
        <dbReference type="Proteomes" id="UP001240447"/>
    </source>
</evidence>
<organism evidence="1 2">
    <name type="scientific">Nocardioides massiliensis</name>
    <dbReference type="NCBI Taxonomy" id="1325935"/>
    <lineage>
        <taxon>Bacteria</taxon>
        <taxon>Bacillati</taxon>
        <taxon>Actinomycetota</taxon>
        <taxon>Actinomycetes</taxon>
        <taxon>Propionibacteriales</taxon>
        <taxon>Nocardioidaceae</taxon>
        <taxon>Nocardioides</taxon>
    </lineage>
</organism>
<dbReference type="Proteomes" id="UP001240447">
    <property type="component" value="Unassembled WGS sequence"/>
</dbReference>
<evidence type="ECO:0000313" key="1">
    <source>
        <dbReference type="EMBL" id="MDP9820763.1"/>
    </source>
</evidence>
<accession>A0ABT9NK32</accession>
<keyword evidence="2" id="KW-1185">Reference proteome</keyword>